<dbReference type="InterPro" id="IPR003594">
    <property type="entry name" value="HATPase_dom"/>
</dbReference>
<keyword evidence="3" id="KW-0902">Two-component regulatory system</keyword>
<dbReference type="Proteomes" id="UP001300763">
    <property type="component" value="Unassembled WGS sequence"/>
</dbReference>
<dbReference type="PANTHER" id="PTHR24421:SF61">
    <property type="entry name" value="OXYGEN SENSOR HISTIDINE KINASE NREB"/>
    <property type="match status" value="1"/>
</dbReference>
<dbReference type="Gene3D" id="1.20.5.1930">
    <property type="match status" value="1"/>
</dbReference>
<evidence type="ECO:0000259" key="4">
    <source>
        <dbReference type="SMART" id="SM00065"/>
    </source>
</evidence>
<organism evidence="6 7">
    <name type="scientific">Actinomycetospora lemnae</name>
    <dbReference type="NCBI Taxonomy" id="3019891"/>
    <lineage>
        <taxon>Bacteria</taxon>
        <taxon>Bacillati</taxon>
        <taxon>Actinomycetota</taxon>
        <taxon>Actinomycetes</taxon>
        <taxon>Pseudonocardiales</taxon>
        <taxon>Pseudonocardiaceae</taxon>
        <taxon>Actinomycetospora</taxon>
    </lineage>
</organism>
<gene>
    <name evidence="6" type="ORF">PGB27_28635</name>
</gene>
<evidence type="ECO:0000259" key="5">
    <source>
        <dbReference type="SMART" id="SM00387"/>
    </source>
</evidence>
<dbReference type="InterPro" id="IPR003018">
    <property type="entry name" value="GAF"/>
</dbReference>
<reference evidence="6 7" key="1">
    <citation type="submission" date="2023-02" db="EMBL/GenBank/DDBJ databases">
        <title>Genome sequencing required for Actinomycetospora new species description.</title>
        <authorList>
            <person name="Saimee Y."/>
            <person name="Duangmal K."/>
        </authorList>
    </citation>
    <scope>NUCLEOTIDE SEQUENCE [LARGE SCALE GENOMIC DNA]</scope>
    <source>
        <strain evidence="6 7">DW7H6</strain>
    </source>
</reference>
<evidence type="ECO:0000256" key="3">
    <source>
        <dbReference type="ARBA" id="ARBA00023012"/>
    </source>
</evidence>
<dbReference type="RefSeq" id="WP_274203859.1">
    <property type="nucleotide sequence ID" value="NZ_JAQZAO010000022.1"/>
</dbReference>
<dbReference type="Pfam" id="PF02518">
    <property type="entry name" value="HATPase_c"/>
    <property type="match status" value="1"/>
</dbReference>
<dbReference type="SUPFAM" id="SSF55781">
    <property type="entry name" value="GAF domain-like"/>
    <property type="match status" value="1"/>
</dbReference>
<dbReference type="SUPFAM" id="SSF55874">
    <property type="entry name" value="ATPase domain of HSP90 chaperone/DNA topoisomerase II/histidine kinase"/>
    <property type="match status" value="1"/>
</dbReference>
<keyword evidence="7" id="KW-1185">Reference proteome</keyword>
<comment type="caution">
    <text evidence="6">The sequence shown here is derived from an EMBL/GenBank/DDBJ whole genome shotgun (WGS) entry which is preliminary data.</text>
</comment>
<dbReference type="Gene3D" id="3.30.450.40">
    <property type="match status" value="1"/>
</dbReference>
<dbReference type="SMART" id="SM00065">
    <property type="entry name" value="GAF"/>
    <property type="match status" value="1"/>
</dbReference>
<keyword evidence="1" id="KW-0808">Transferase</keyword>
<dbReference type="InterPro" id="IPR011712">
    <property type="entry name" value="Sig_transdc_His_kin_sub3_dim/P"/>
</dbReference>
<proteinExistence type="predicted"/>
<dbReference type="SMART" id="SM00387">
    <property type="entry name" value="HATPase_c"/>
    <property type="match status" value="1"/>
</dbReference>
<accession>A0ABT5T2I7</accession>
<protein>
    <submittedName>
        <fullName evidence="6">GAF domain-containing protein</fullName>
    </submittedName>
</protein>
<dbReference type="Pfam" id="PF13185">
    <property type="entry name" value="GAF_2"/>
    <property type="match status" value="1"/>
</dbReference>
<keyword evidence="2" id="KW-0418">Kinase</keyword>
<feature type="domain" description="GAF" evidence="4">
    <location>
        <begin position="175"/>
        <end position="324"/>
    </location>
</feature>
<evidence type="ECO:0000313" key="7">
    <source>
        <dbReference type="Proteomes" id="UP001300763"/>
    </source>
</evidence>
<dbReference type="InterPro" id="IPR050482">
    <property type="entry name" value="Sensor_HK_TwoCompSys"/>
</dbReference>
<evidence type="ECO:0000256" key="2">
    <source>
        <dbReference type="ARBA" id="ARBA00022777"/>
    </source>
</evidence>
<dbReference type="Pfam" id="PF07730">
    <property type="entry name" value="HisKA_3"/>
    <property type="match status" value="1"/>
</dbReference>
<name>A0ABT5T2I7_9PSEU</name>
<dbReference type="CDD" id="cd16917">
    <property type="entry name" value="HATPase_UhpB-NarQ-NarX-like"/>
    <property type="match status" value="1"/>
</dbReference>
<evidence type="ECO:0000256" key="1">
    <source>
        <dbReference type="ARBA" id="ARBA00022679"/>
    </source>
</evidence>
<dbReference type="InterPro" id="IPR029016">
    <property type="entry name" value="GAF-like_dom_sf"/>
</dbReference>
<dbReference type="PANTHER" id="PTHR24421">
    <property type="entry name" value="NITRATE/NITRITE SENSOR PROTEIN NARX-RELATED"/>
    <property type="match status" value="1"/>
</dbReference>
<evidence type="ECO:0000313" key="6">
    <source>
        <dbReference type="EMBL" id="MDD7969330.1"/>
    </source>
</evidence>
<sequence>MEYLVDGGGSRAIHDAVGPVLDELVALLGAEFGVVVYEARAAGPAVVLAAVASGGIEGFLPNEPVLVDPVLPRRLPAVRDRLEIRSRLRGHGLRLRSSVVVPWRDRHGHGAVVLGNLATPLGNPDAVLDDDVRRHYRQSIGRALRRGRQAGALQLGRDLRAATRTMAEAAVASDDEPAVLTAILGSARELFRAEVAYLGVPVDASGTYVFDEALGIRTAPFRRLRVQHGQGLGGLARRLGRPVCSANYASDGRLEAAPVDETRGEGIVSAMAAPVSVDSRIAAVLYIGDRRMRPFTAVDEELLEDVAGHAAPGVRRRYAEADQARALEQAVREQVAFDLHDSVVRGLVAIGFEAEQARHGVTDDEHATRLDTIARAAEAAMARLRGELGLLVSAPRTGSAPASEVLDRIALVPERDVERTLELDGPDLELDPAVADALARIGQEALTNAEQHSGCRHLTVRLQTSPLVVVLRVTDDGVFDAASSAGGTGAHFGMRAMHAAVAQVGGTLHVEPAAPTGTHVRAVVAPWPRRGTGAP</sequence>
<feature type="domain" description="Histidine kinase/HSP90-like ATPase" evidence="5">
    <location>
        <begin position="433"/>
        <end position="528"/>
    </location>
</feature>
<dbReference type="EMBL" id="JAQZAO010000022">
    <property type="protein sequence ID" value="MDD7969330.1"/>
    <property type="molecule type" value="Genomic_DNA"/>
</dbReference>
<dbReference type="Gene3D" id="3.30.565.10">
    <property type="entry name" value="Histidine kinase-like ATPase, C-terminal domain"/>
    <property type="match status" value="1"/>
</dbReference>
<dbReference type="InterPro" id="IPR036890">
    <property type="entry name" value="HATPase_C_sf"/>
</dbReference>